<dbReference type="GO" id="GO:0031267">
    <property type="term" value="F:small GTPase binding"/>
    <property type="evidence" value="ECO:0007669"/>
    <property type="project" value="TreeGrafter"/>
</dbReference>
<keyword evidence="1" id="KW-0175">Coiled coil</keyword>
<dbReference type="FunFam" id="1.10.8.270:FF:000016">
    <property type="entry name" value="TBC1 domain family member 2A"/>
    <property type="match status" value="1"/>
</dbReference>
<dbReference type="AlphaFoldDB" id="B4KTD3"/>
<dbReference type="InParanoid" id="B4KTD3"/>
<proteinExistence type="predicted"/>
<gene>
    <name evidence="4" type="primary">Dmoj\GI18436</name>
    <name evidence="4" type="ORF">Dmoj_GI18436</name>
</gene>
<dbReference type="OMA" id="MYFNEED"/>
<keyword evidence="5" id="KW-1185">Reference proteome</keyword>
<dbReference type="eggNOG" id="KOG1102">
    <property type="taxonomic scope" value="Eukaryota"/>
</dbReference>
<dbReference type="Proteomes" id="UP000009192">
    <property type="component" value="Unassembled WGS sequence"/>
</dbReference>
<dbReference type="InterPro" id="IPR050302">
    <property type="entry name" value="Rab_GAP_TBC_domain"/>
</dbReference>
<dbReference type="FunCoup" id="B4KTD3">
    <property type="interactions" value="241"/>
</dbReference>
<dbReference type="HOGENOM" id="CLU_005350_10_4_1"/>
<dbReference type="SUPFAM" id="SSF47923">
    <property type="entry name" value="Ypt/Rab-GAP domain of gyp1p"/>
    <property type="match status" value="2"/>
</dbReference>
<name>B4KTD3_DROMO</name>
<dbReference type="SMART" id="SM00164">
    <property type="entry name" value="TBC"/>
    <property type="match status" value="1"/>
</dbReference>
<evidence type="ECO:0000313" key="4">
    <source>
        <dbReference type="EMBL" id="EDW10645.1"/>
    </source>
</evidence>
<dbReference type="Gene3D" id="1.10.472.80">
    <property type="entry name" value="Ypt/Rab-GAP domain of gyp1p, domain 3"/>
    <property type="match status" value="1"/>
</dbReference>
<protein>
    <submittedName>
        <fullName evidence="4">Uncharacterized protein, isoform A</fullName>
    </submittedName>
</protein>
<dbReference type="Gene3D" id="1.10.8.270">
    <property type="entry name" value="putative rabgap domain of human tbc1 domain family member 14 like domains"/>
    <property type="match status" value="1"/>
</dbReference>
<dbReference type="GO" id="GO:0005096">
    <property type="term" value="F:GTPase activator activity"/>
    <property type="evidence" value="ECO:0007669"/>
    <property type="project" value="TreeGrafter"/>
</dbReference>
<evidence type="ECO:0000256" key="1">
    <source>
        <dbReference type="SAM" id="Coils"/>
    </source>
</evidence>
<evidence type="ECO:0000313" key="5">
    <source>
        <dbReference type="Proteomes" id="UP000009192"/>
    </source>
</evidence>
<dbReference type="Pfam" id="PF00566">
    <property type="entry name" value="RabGAP-TBC"/>
    <property type="match status" value="1"/>
</dbReference>
<dbReference type="SMR" id="B4KTD3"/>
<evidence type="ECO:0000259" key="3">
    <source>
        <dbReference type="PROSITE" id="PS50086"/>
    </source>
</evidence>
<evidence type="ECO:0000256" key="2">
    <source>
        <dbReference type="SAM" id="MobiDB-lite"/>
    </source>
</evidence>
<dbReference type="FunFam" id="1.10.472.80:FF:000019">
    <property type="entry name" value="USP6 N-terminal like"/>
    <property type="match status" value="1"/>
</dbReference>
<dbReference type="PANTHER" id="PTHR47219:SF25">
    <property type="entry name" value="RAB-GAP TBC DOMAIN-CONTAINING PROTEIN"/>
    <property type="match status" value="1"/>
</dbReference>
<dbReference type="PROSITE" id="PS50086">
    <property type="entry name" value="TBC_RABGAP"/>
    <property type="match status" value="1"/>
</dbReference>
<feature type="region of interest" description="Disordered" evidence="2">
    <location>
        <begin position="1"/>
        <end position="20"/>
    </location>
</feature>
<feature type="domain" description="Rab-GAP TBC" evidence="3">
    <location>
        <begin position="117"/>
        <end position="309"/>
    </location>
</feature>
<accession>B4KTD3</accession>
<dbReference type="PhylomeDB" id="B4KTD3"/>
<dbReference type="PANTHER" id="PTHR47219">
    <property type="entry name" value="RAB GTPASE-ACTIVATING PROTEIN 1-LIKE"/>
    <property type="match status" value="1"/>
</dbReference>
<dbReference type="OrthoDB" id="294251at2759"/>
<organism evidence="4 5">
    <name type="scientific">Drosophila mojavensis</name>
    <name type="common">Fruit fly</name>
    <dbReference type="NCBI Taxonomy" id="7230"/>
    <lineage>
        <taxon>Eukaryota</taxon>
        <taxon>Metazoa</taxon>
        <taxon>Ecdysozoa</taxon>
        <taxon>Arthropoda</taxon>
        <taxon>Hexapoda</taxon>
        <taxon>Insecta</taxon>
        <taxon>Pterygota</taxon>
        <taxon>Neoptera</taxon>
        <taxon>Endopterygota</taxon>
        <taxon>Diptera</taxon>
        <taxon>Brachycera</taxon>
        <taxon>Muscomorpha</taxon>
        <taxon>Ephydroidea</taxon>
        <taxon>Drosophilidae</taxon>
        <taxon>Drosophila</taxon>
    </lineage>
</organism>
<reference evidence="4 5" key="1">
    <citation type="journal article" date="2007" name="Nature">
        <title>Evolution of genes and genomes on the Drosophila phylogeny.</title>
        <authorList>
            <consortium name="Drosophila 12 Genomes Consortium"/>
            <person name="Clark A.G."/>
            <person name="Eisen M.B."/>
            <person name="Smith D.R."/>
            <person name="Bergman C.M."/>
            <person name="Oliver B."/>
            <person name="Markow T.A."/>
            <person name="Kaufman T.C."/>
            <person name="Kellis M."/>
            <person name="Gelbart W."/>
            <person name="Iyer V.N."/>
            <person name="Pollard D.A."/>
            <person name="Sackton T.B."/>
            <person name="Larracuente A.M."/>
            <person name="Singh N.D."/>
            <person name="Abad J.P."/>
            <person name="Abt D.N."/>
            <person name="Adryan B."/>
            <person name="Aguade M."/>
            <person name="Akashi H."/>
            <person name="Anderson W.W."/>
            <person name="Aquadro C.F."/>
            <person name="Ardell D.H."/>
            <person name="Arguello R."/>
            <person name="Artieri C.G."/>
            <person name="Barbash D.A."/>
            <person name="Barker D."/>
            <person name="Barsanti P."/>
            <person name="Batterham P."/>
            <person name="Batzoglou S."/>
            <person name="Begun D."/>
            <person name="Bhutkar A."/>
            <person name="Blanco E."/>
            <person name="Bosak S.A."/>
            <person name="Bradley R.K."/>
            <person name="Brand A.D."/>
            <person name="Brent M.R."/>
            <person name="Brooks A.N."/>
            <person name="Brown R.H."/>
            <person name="Butlin R.K."/>
            <person name="Caggese C."/>
            <person name="Calvi B.R."/>
            <person name="Bernardo de Carvalho A."/>
            <person name="Caspi A."/>
            <person name="Castrezana S."/>
            <person name="Celniker S.E."/>
            <person name="Chang J.L."/>
            <person name="Chapple C."/>
            <person name="Chatterji S."/>
            <person name="Chinwalla A."/>
            <person name="Civetta A."/>
            <person name="Clifton S.W."/>
            <person name="Comeron J.M."/>
            <person name="Costello J.C."/>
            <person name="Coyne J.A."/>
            <person name="Daub J."/>
            <person name="David R.G."/>
            <person name="Delcher A.L."/>
            <person name="Delehaunty K."/>
            <person name="Do C.B."/>
            <person name="Ebling H."/>
            <person name="Edwards K."/>
            <person name="Eickbush T."/>
            <person name="Evans J.D."/>
            <person name="Filipski A."/>
            <person name="Findeiss S."/>
            <person name="Freyhult E."/>
            <person name="Fulton L."/>
            <person name="Fulton R."/>
            <person name="Garcia A.C."/>
            <person name="Gardiner A."/>
            <person name="Garfield D.A."/>
            <person name="Garvin B.E."/>
            <person name="Gibson G."/>
            <person name="Gilbert D."/>
            <person name="Gnerre S."/>
            <person name="Godfrey J."/>
            <person name="Good R."/>
            <person name="Gotea V."/>
            <person name="Gravely B."/>
            <person name="Greenberg A.J."/>
            <person name="Griffiths-Jones S."/>
            <person name="Gross S."/>
            <person name="Guigo R."/>
            <person name="Gustafson E.A."/>
            <person name="Haerty W."/>
            <person name="Hahn M.W."/>
            <person name="Halligan D.L."/>
            <person name="Halpern A.L."/>
            <person name="Halter G.M."/>
            <person name="Han M.V."/>
            <person name="Heger A."/>
            <person name="Hillier L."/>
            <person name="Hinrichs A.S."/>
            <person name="Holmes I."/>
            <person name="Hoskins R.A."/>
            <person name="Hubisz M.J."/>
            <person name="Hultmark D."/>
            <person name="Huntley M.A."/>
            <person name="Jaffe D.B."/>
            <person name="Jagadeeshan S."/>
            <person name="Jeck W.R."/>
            <person name="Johnson J."/>
            <person name="Jones C.D."/>
            <person name="Jordan W.C."/>
            <person name="Karpen G.H."/>
            <person name="Kataoka E."/>
            <person name="Keightley P.D."/>
            <person name="Kheradpour P."/>
            <person name="Kirkness E.F."/>
            <person name="Koerich L.B."/>
            <person name="Kristiansen K."/>
            <person name="Kudrna D."/>
            <person name="Kulathinal R.J."/>
            <person name="Kumar S."/>
            <person name="Kwok R."/>
            <person name="Lander E."/>
            <person name="Langley C.H."/>
            <person name="Lapoint R."/>
            <person name="Lazzaro B.P."/>
            <person name="Lee S.J."/>
            <person name="Levesque L."/>
            <person name="Li R."/>
            <person name="Lin C.F."/>
            <person name="Lin M.F."/>
            <person name="Lindblad-Toh K."/>
            <person name="Llopart A."/>
            <person name="Long M."/>
            <person name="Low L."/>
            <person name="Lozovsky E."/>
            <person name="Lu J."/>
            <person name="Luo M."/>
            <person name="Machado C.A."/>
            <person name="Makalowski W."/>
            <person name="Marzo M."/>
            <person name="Matsuda M."/>
            <person name="Matzkin L."/>
            <person name="McAllister B."/>
            <person name="McBride C.S."/>
            <person name="McKernan B."/>
            <person name="McKernan K."/>
            <person name="Mendez-Lago M."/>
            <person name="Minx P."/>
            <person name="Mollenhauer M.U."/>
            <person name="Montooth K."/>
            <person name="Mount S.M."/>
            <person name="Mu X."/>
            <person name="Myers E."/>
            <person name="Negre B."/>
            <person name="Newfeld S."/>
            <person name="Nielsen R."/>
            <person name="Noor M.A."/>
            <person name="O'Grady P."/>
            <person name="Pachter L."/>
            <person name="Papaceit M."/>
            <person name="Parisi M.J."/>
            <person name="Parisi M."/>
            <person name="Parts L."/>
            <person name="Pedersen J.S."/>
            <person name="Pesole G."/>
            <person name="Phillippy A.M."/>
            <person name="Ponting C.P."/>
            <person name="Pop M."/>
            <person name="Porcelli D."/>
            <person name="Powell J.R."/>
            <person name="Prohaska S."/>
            <person name="Pruitt K."/>
            <person name="Puig M."/>
            <person name="Quesneville H."/>
            <person name="Ram K.R."/>
            <person name="Rand D."/>
            <person name="Rasmussen M.D."/>
            <person name="Reed L.K."/>
            <person name="Reenan R."/>
            <person name="Reily A."/>
            <person name="Remington K.A."/>
            <person name="Rieger T.T."/>
            <person name="Ritchie M.G."/>
            <person name="Robin C."/>
            <person name="Rogers Y.H."/>
            <person name="Rohde C."/>
            <person name="Rozas J."/>
            <person name="Rubenfield M.J."/>
            <person name="Ruiz A."/>
            <person name="Russo S."/>
            <person name="Salzberg S.L."/>
            <person name="Sanchez-Gracia A."/>
            <person name="Saranga D.J."/>
            <person name="Sato H."/>
            <person name="Schaeffer S.W."/>
            <person name="Schatz M.C."/>
            <person name="Schlenke T."/>
            <person name="Schwartz R."/>
            <person name="Segarra C."/>
            <person name="Singh R.S."/>
            <person name="Sirot L."/>
            <person name="Sirota M."/>
            <person name="Sisneros N.B."/>
            <person name="Smith C.D."/>
            <person name="Smith T.F."/>
            <person name="Spieth J."/>
            <person name="Stage D.E."/>
            <person name="Stark A."/>
            <person name="Stephan W."/>
            <person name="Strausberg R.L."/>
            <person name="Strempel S."/>
            <person name="Sturgill D."/>
            <person name="Sutton G."/>
            <person name="Sutton G.G."/>
            <person name="Tao W."/>
            <person name="Teichmann S."/>
            <person name="Tobari Y.N."/>
            <person name="Tomimura Y."/>
            <person name="Tsolas J.M."/>
            <person name="Valente V.L."/>
            <person name="Venter E."/>
            <person name="Venter J.C."/>
            <person name="Vicario S."/>
            <person name="Vieira F.G."/>
            <person name="Vilella A.J."/>
            <person name="Villasante A."/>
            <person name="Walenz B."/>
            <person name="Wang J."/>
            <person name="Wasserman M."/>
            <person name="Watts T."/>
            <person name="Wilson D."/>
            <person name="Wilson R.K."/>
            <person name="Wing R.A."/>
            <person name="Wolfner M.F."/>
            <person name="Wong A."/>
            <person name="Wong G.K."/>
            <person name="Wu C.I."/>
            <person name="Wu G."/>
            <person name="Yamamoto D."/>
            <person name="Yang H.P."/>
            <person name="Yang S.P."/>
            <person name="Yorke J.A."/>
            <person name="Yoshida K."/>
            <person name="Zdobnov E."/>
            <person name="Zhang P."/>
            <person name="Zhang Y."/>
            <person name="Zimin A.V."/>
            <person name="Baldwin J."/>
            <person name="Abdouelleil A."/>
            <person name="Abdulkadir J."/>
            <person name="Abebe A."/>
            <person name="Abera B."/>
            <person name="Abreu J."/>
            <person name="Acer S.C."/>
            <person name="Aftuck L."/>
            <person name="Alexander A."/>
            <person name="An P."/>
            <person name="Anderson E."/>
            <person name="Anderson S."/>
            <person name="Arachi H."/>
            <person name="Azer M."/>
            <person name="Bachantsang P."/>
            <person name="Barry A."/>
            <person name="Bayul T."/>
            <person name="Berlin A."/>
            <person name="Bessette D."/>
            <person name="Bloom T."/>
            <person name="Blye J."/>
            <person name="Boguslavskiy L."/>
            <person name="Bonnet C."/>
            <person name="Boukhgalter B."/>
            <person name="Bourzgui I."/>
            <person name="Brown A."/>
            <person name="Cahill P."/>
            <person name="Channer S."/>
            <person name="Cheshatsang Y."/>
            <person name="Chuda L."/>
            <person name="Citroen M."/>
            <person name="Collymore A."/>
            <person name="Cooke P."/>
            <person name="Costello M."/>
            <person name="D'Aco K."/>
            <person name="Daza R."/>
            <person name="De Haan G."/>
            <person name="DeGray S."/>
            <person name="DeMaso C."/>
            <person name="Dhargay N."/>
            <person name="Dooley K."/>
            <person name="Dooley E."/>
            <person name="Doricent M."/>
            <person name="Dorje P."/>
            <person name="Dorjee K."/>
            <person name="Dupes A."/>
            <person name="Elong R."/>
            <person name="Falk J."/>
            <person name="Farina A."/>
            <person name="Faro S."/>
            <person name="Ferguson D."/>
            <person name="Fisher S."/>
            <person name="Foley C.D."/>
            <person name="Franke A."/>
            <person name="Friedrich D."/>
            <person name="Gadbois L."/>
            <person name="Gearin G."/>
            <person name="Gearin C.R."/>
            <person name="Giannoukos G."/>
            <person name="Goode T."/>
            <person name="Graham J."/>
            <person name="Grandbois E."/>
            <person name="Grewal S."/>
            <person name="Gyaltsen K."/>
            <person name="Hafez N."/>
            <person name="Hagos B."/>
            <person name="Hall J."/>
            <person name="Henson C."/>
            <person name="Hollinger A."/>
            <person name="Honan T."/>
            <person name="Huard M.D."/>
            <person name="Hughes L."/>
            <person name="Hurhula B."/>
            <person name="Husby M.E."/>
            <person name="Kamat A."/>
            <person name="Kanga B."/>
            <person name="Kashin S."/>
            <person name="Khazanovich D."/>
            <person name="Kisner P."/>
            <person name="Lance K."/>
            <person name="Lara M."/>
            <person name="Lee W."/>
            <person name="Lennon N."/>
            <person name="Letendre F."/>
            <person name="LeVine R."/>
            <person name="Lipovsky A."/>
            <person name="Liu X."/>
            <person name="Liu J."/>
            <person name="Liu S."/>
            <person name="Lokyitsang T."/>
            <person name="Lokyitsang Y."/>
            <person name="Lubonja R."/>
            <person name="Lui A."/>
            <person name="MacDonald P."/>
            <person name="Magnisalis V."/>
            <person name="Maru K."/>
            <person name="Matthews C."/>
            <person name="McCusker W."/>
            <person name="McDonough S."/>
            <person name="Mehta T."/>
            <person name="Meldrim J."/>
            <person name="Meneus L."/>
            <person name="Mihai O."/>
            <person name="Mihalev A."/>
            <person name="Mihova T."/>
            <person name="Mittelman R."/>
            <person name="Mlenga V."/>
            <person name="Montmayeur A."/>
            <person name="Mulrain L."/>
            <person name="Navidi A."/>
            <person name="Naylor J."/>
            <person name="Negash T."/>
            <person name="Nguyen T."/>
            <person name="Nguyen N."/>
            <person name="Nicol R."/>
            <person name="Norbu C."/>
            <person name="Norbu N."/>
            <person name="Novod N."/>
            <person name="O'Neill B."/>
            <person name="Osman S."/>
            <person name="Markiewicz E."/>
            <person name="Oyono O.L."/>
            <person name="Patti C."/>
            <person name="Phunkhang P."/>
            <person name="Pierre F."/>
            <person name="Priest M."/>
            <person name="Raghuraman S."/>
            <person name="Rege F."/>
            <person name="Reyes R."/>
            <person name="Rise C."/>
            <person name="Rogov P."/>
            <person name="Ross K."/>
            <person name="Ryan E."/>
            <person name="Settipalli S."/>
            <person name="Shea T."/>
            <person name="Sherpa N."/>
            <person name="Shi L."/>
            <person name="Shih D."/>
            <person name="Sparrow T."/>
            <person name="Spaulding J."/>
            <person name="Stalker J."/>
            <person name="Stange-Thomann N."/>
            <person name="Stavropoulos S."/>
            <person name="Stone C."/>
            <person name="Strader C."/>
            <person name="Tesfaye S."/>
            <person name="Thomson T."/>
            <person name="Thoulutsang Y."/>
            <person name="Thoulutsang D."/>
            <person name="Topham K."/>
            <person name="Topping I."/>
            <person name="Tsamla T."/>
            <person name="Vassiliev H."/>
            <person name="Vo A."/>
            <person name="Wangchuk T."/>
            <person name="Wangdi T."/>
            <person name="Weiand M."/>
            <person name="Wilkinson J."/>
            <person name="Wilson A."/>
            <person name="Yadav S."/>
            <person name="Young G."/>
            <person name="Yu Q."/>
            <person name="Zembek L."/>
            <person name="Zhong D."/>
            <person name="Zimmer A."/>
            <person name="Zwirko Z."/>
            <person name="Jaffe D.B."/>
            <person name="Alvarez P."/>
            <person name="Brockman W."/>
            <person name="Butler J."/>
            <person name="Chin C."/>
            <person name="Gnerre S."/>
            <person name="Grabherr M."/>
            <person name="Kleber M."/>
            <person name="Mauceli E."/>
            <person name="MacCallum I."/>
        </authorList>
    </citation>
    <scope>NUCLEOTIDE SEQUENCE [LARGE SCALE GENOMIC DNA]</scope>
    <source>
        <strain evidence="5">Tucson 15081-1352.22</strain>
    </source>
</reference>
<sequence>MTAAPPAHDNGEQNHQQQQQQYALVKRAEDEREDIFKRYELGLDPHNVVDSWENPTFEIYHITDKYGFMHDSRLPSSRDSQEVQRTKIELERDKKWVKMLNHWPPPQDKLHKRVYKGIPDRMRWPAWKQLLNVQQSMDNNVGVYARMLQMAKENATETRQIDADVNRQFRDNLAYRERYSVKQCSLFNVLNAYSIYNSELGYCQGMACVAGVLLLYMQEEEAFWALNTLITDRKYGMHGLFIEGFPKLTRFIEHHDRILSKIMRKLHKHFMKHNVDALLYAIKWFFVVFVERVPFSLSLRVWDIFLLDGDRVILAMAITILYLHKDELLRLKDMDGIIEYLQVKLHKNFGYSDDDAIQALERVMKKLKDLKLDVPPPAKTNEFPTRPLGVFVAADLEKKTGRRRDYTDTEKQVLTDVITRQEQNAIEVQSTVSYETSECATGDAYSMKTYQSMTSLATSPAISSYSLYSNGNGFVITGTEDSRSQSVNNLNYHWQQSQQQSYAYMQHISADRLSHQRHSYSSDSNSRNRLDLDKALEALQSQQVQLQHENHHQQQQHSKRILVENGTDKLTQENLAKAVKHHNEKSYDVVIVNDVDVDVDDDDDALSVENTRL</sequence>
<feature type="coiled-coil region" evidence="1">
    <location>
        <begin position="529"/>
        <end position="556"/>
    </location>
</feature>
<dbReference type="InterPro" id="IPR000195">
    <property type="entry name" value="Rab-GAP-TBC_dom"/>
</dbReference>
<dbReference type="EMBL" id="CH933808">
    <property type="protein sequence ID" value="EDW10645.1"/>
    <property type="molecule type" value="Genomic_DNA"/>
</dbReference>
<dbReference type="InterPro" id="IPR035969">
    <property type="entry name" value="Rab-GAP_TBC_sf"/>
</dbReference>